<dbReference type="eggNOG" id="ENOG50336HD">
    <property type="taxonomic scope" value="Bacteria"/>
</dbReference>
<evidence type="ECO:0000256" key="2">
    <source>
        <dbReference type="SAM" id="Phobius"/>
    </source>
</evidence>
<sequence length="369" mass="38733">MRSLFVANTTRYFGLIPTLARGAQNACASSQFDVRQRAQRSHLCAQMHQDTQQCADKTRILRGLTLVVESRSLFSGGDIHRESDSIGGRRGENVSNIQPTTVVGTVTQATNLGAHGGPIGQRGGSVLGPFNLRELVIFGSVLLMLIGSVIPVTTNGAGNFWNTSGIYFLIIGILLLLIVAGTFLVRRLNKLDELRVGMLTQDQFASVVASFAAGYFFLLVVGGFKVGFLISFIGALGLLAATVAAKWLPFFGAAPVVVPAIAAIGAGSAVPAENLHPAPVEQVDVVASTFAESEAPETPEASEASNEEDPAGQAEQPIVFDQQTESPVAETISGQPEQPEQVAPAVAPPPSFAAAPELNRPGVSGDFLV</sequence>
<dbReference type="STRING" id="288705.RSal33209_2764"/>
<name>A9WTG8_RENSM</name>
<keyword evidence="2" id="KW-1133">Transmembrane helix</keyword>
<organism evidence="3 4">
    <name type="scientific">Renibacterium salmoninarum (strain ATCC 33209 / DSM 20767 / JCM 11484 / NBRC 15589 / NCIMB 2235)</name>
    <dbReference type="NCBI Taxonomy" id="288705"/>
    <lineage>
        <taxon>Bacteria</taxon>
        <taxon>Bacillati</taxon>
        <taxon>Actinomycetota</taxon>
        <taxon>Actinomycetes</taxon>
        <taxon>Micrococcales</taxon>
        <taxon>Micrococcaceae</taxon>
        <taxon>Renibacterium</taxon>
    </lineage>
</organism>
<feature type="transmembrane region" description="Helical" evidence="2">
    <location>
        <begin position="135"/>
        <end position="153"/>
    </location>
</feature>
<reference evidence="4" key="1">
    <citation type="journal article" date="2008" name="J. Bacteriol.">
        <title>Genome sequence of the fish pathogen Renibacterium salmoninarum suggests reductive evolution away from an environmental Arthrobacter ancestor.</title>
        <authorList>
            <person name="Wiens G.D."/>
            <person name="Rockey D.D."/>
            <person name="Wu Z."/>
            <person name="Chang J."/>
            <person name="Levy R."/>
            <person name="Crane S."/>
            <person name="Chen D.S."/>
            <person name="Capri G.R."/>
            <person name="Burnett J.R."/>
            <person name="Sudheesh P.S."/>
            <person name="Schipma M.J."/>
            <person name="Burd H."/>
            <person name="Bhattacharyya A."/>
            <person name="Rhodes L.D."/>
            <person name="Kaul R."/>
            <person name="Strom M.S."/>
        </authorList>
    </citation>
    <scope>NUCLEOTIDE SEQUENCE [LARGE SCALE GENOMIC DNA]</scope>
    <source>
        <strain evidence="4">ATCC 33209 / DSM 20767 / JCM 11484 / NBRC 15589 / NCIMB 2235</strain>
    </source>
</reference>
<feature type="compositionally biased region" description="Low complexity" evidence="1">
    <location>
        <begin position="335"/>
        <end position="345"/>
    </location>
</feature>
<evidence type="ECO:0000313" key="3">
    <source>
        <dbReference type="EMBL" id="ABY24489.1"/>
    </source>
</evidence>
<feature type="transmembrane region" description="Helical" evidence="2">
    <location>
        <begin position="204"/>
        <end position="222"/>
    </location>
</feature>
<keyword evidence="4" id="KW-1185">Reference proteome</keyword>
<dbReference type="AlphaFoldDB" id="A9WTG8"/>
<evidence type="ECO:0000313" key="4">
    <source>
        <dbReference type="Proteomes" id="UP000002007"/>
    </source>
</evidence>
<dbReference type="HOGENOM" id="CLU_749804_0_0_11"/>
<dbReference type="Proteomes" id="UP000002007">
    <property type="component" value="Chromosome"/>
</dbReference>
<protein>
    <submittedName>
        <fullName evidence="3">Uncharacterized protein</fullName>
    </submittedName>
</protein>
<dbReference type="EMBL" id="CP000910">
    <property type="protein sequence ID" value="ABY24489.1"/>
    <property type="molecule type" value="Genomic_DNA"/>
</dbReference>
<evidence type="ECO:0000256" key="1">
    <source>
        <dbReference type="SAM" id="MobiDB-lite"/>
    </source>
</evidence>
<proteinExistence type="predicted"/>
<feature type="region of interest" description="Disordered" evidence="1">
    <location>
        <begin position="291"/>
        <end position="369"/>
    </location>
</feature>
<feature type="transmembrane region" description="Helical" evidence="2">
    <location>
        <begin position="228"/>
        <end position="248"/>
    </location>
</feature>
<feature type="transmembrane region" description="Helical" evidence="2">
    <location>
        <begin position="165"/>
        <end position="184"/>
    </location>
</feature>
<keyword evidence="2" id="KW-0472">Membrane</keyword>
<dbReference type="KEGG" id="rsa:RSal33209_2764"/>
<gene>
    <name evidence="3" type="ordered locus">RSal33209_2764</name>
</gene>
<accession>A9WTG8</accession>
<keyword evidence="2" id="KW-0812">Transmembrane</keyword>
<feature type="compositionally biased region" description="Low complexity" evidence="1">
    <location>
        <begin position="291"/>
        <end position="304"/>
    </location>
</feature>